<keyword evidence="2" id="KW-1185">Reference proteome</keyword>
<sequence>MNKRIYWKKIKQRGAIIWDNADSPSHPAGYPTYIDGNDEIVEDRSAGWFPTTYYFRYGPNGLIDPYTIYSALRPCGDKRNPHEFEALVYDEDEGMYDGWQDVWIAHPLAFQTELEFVRQHTISDGSGD</sequence>
<dbReference type="RefSeq" id="WP_214417730.1">
    <property type="nucleotide sequence ID" value="NZ_JAEQMM010000003.1"/>
</dbReference>
<protein>
    <submittedName>
        <fullName evidence="1">Uncharacterized protein</fullName>
    </submittedName>
</protein>
<name>A0ABS5UH33_9LACO</name>
<dbReference type="EMBL" id="JAEQMM010000003">
    <property type="protein sequence ID" value="MBT1137690.1"/>
    <property type="molecule type" value="Genomic_DNA"/>
</dbReference>
<gene>
    <name evidence="1" type="ORF">JKL17_06070</name>
</gene>
<evidence type="ECO:0000313" key="2">
    <source>
        <dbReference type="Proteomes" id="UP000694640"/>
    </source>
</evidence>
<accession>A0ABS5UH33</accession>
<dbReference type="Proteomes" id="UP000694640">
    <property type="component" value="Unassembled WGS sequence"/>
</dbReference>
<evidence type="ECO:0000313" key="1">
    <source>
        <dbReference type="EMBL" id="MBT1137690.1"/>
    </source>
</evidence>
<organism evidence="1 2">
    <name type="scientific">Lactiplantibacillus argentoratensis</name>
    <dbReference type="NCBI Taxonomy" id="271881"/>
    <lineage>
        <taxon>Bacteria</taxon>
        <taxon>Bacillati</taxon>
        <taxon>Bacillota</taxon>
        <taxon>Bacilli</taxon>
        <taxon>Lactobacillales</taxon>
        <taxon>Lactobacillaceae</taxon>
        <taxon>Lactiplantibacillus</taxon>
    </lineage>
</organism>
<reference evidence="1 2" key="1">
    <citation type="submission" date="2021-01" db="EMBL/GenBank/DDBJ databases">
        <title>High-quality draft genome sequence data of six Lactiplantibacillus plantarum subsp. argentoratensis strains isolated from various Greek sourdoughs.</title>
        <authorList>
            <person name="Syrokou M.K."/>
            <person name="Paramithiotis S."/>
            <person name="Skandamis P.N."/>
            <person name="Drosinos E.H."/>
            <person name="Bosnea L."/>
            <person name="Mataragas M."/>
        </authorList>
    </citation>
    <scope>NUCLEOTIDE SEQUENCE [LARGE SCALE GENOMIC DNA]</scope>
    <source>
        <strain evidence="1 2">LQC 2520</strain>
    </source>
</reference>
<proteinExistence type="predicted"/>
<comment type="caution">
    <text evidence="1">The sequence shown here is derived from an EMBL/GenBank/DDBJ whole genome shotgun (WGS) entry which is preliminary data.</text>
</comment>